<comment type="caution">
    <text evidence="9">The sequence shown here is derived from an EMBL/GenBank/DDBJ whole genome shotgun (WGS) entry which is preliminary data.</text>
</comment>
<dbReference type="InterPro" id="IPR014729">
    <property type="entry name" value="Rossmann-like_a/b/a_fold"/>
</dbReference>
<dbReference type="InterPro" id="IPR001412">
    <property type="entry name" value="aa-tRNA-synth_I_CS"/>
</dbReference>
<dbReference type="EC" id="6.1.1.1" evidence="1"/>
<dbReference type="InterPro" id="IPR050489">
    <property type="entry name" value="Tyr-tRNA_synthase"/>
</dbReference>
<evidence type="ECO:0000256" key="6">
    <source>
        <dbReference type="ARBA" id="ARBA00023146"/>
    </source>
</evidence>
<evidence type="ECO:0000256" key="7">
    <source>
        <dbReference type="ARBA" id="ARBA00033323"/>
    </source>
</evidence>
<dbReference type="Pfam" id="PF00579">
    <property type="entry name" value="tRNA-synt_1b"/>
    <property type="match status" value="1"/>
</dbReference>
<evidence type="ECO:0000256" key="3">
    <source>
        <dbReference type="ARBA" id="ARBA00022741"/>
    </source>
</evidence>
<dbReference type="SUPFAM" id="SSF52374">
    <property type="entry name" value="Nucleotidylyl transferase"/>
    <property type="match status" value="1"/>
</dbReference>
<dbReference type="PIRSF" id="PIRSF006588">
    <property type="entry name" value="TyrRS_arch_euk"/>
    <property type="match status" value="1"/>
</dbReference>
<dbReference type="NCBIfam" id="TIGR00234">
    <property type="entry name" value="tyrS"/>
    <property type="match status" value="1"/>
</dbReference>
<comment type="catalytic activity">
    <reaction evidence="8">
        <text>tRNA(Tyr) + L-tyrosine + ATP = L-tyrosyl-tRNA(Tyr) + AMP + diphosphate + H(+)</text>
        <dbReference type="Rhea" id="RHEA:10220"/>
        <dbReference type="Rhea" id="RHEA-COMP:9706"/>
        <dbReference type="Rhea" id="RHEA-COMP:9707"/>
        <dbReference type="ChEBI" id="CHEBI:15378"/>
        <dbReference type="ChEBI" id="CHEBI:30616"/>
        <dbReference type="ChEBI" id="CHEBI:33019"/>
        <dbReference type="ChEBI" id="CHEBI:58315"/>
        <dbReference type="ChEBI" id="CHEBI:78442"/>
        <dbReference type="ChEBI" id="CHEBI:78536"/>
        <dbReference type="ChEBI" id="CHEBI:456215"/>
        <dbReference type="EC" id="6.1.1.1"/>
    </reaction>
</comment>
<reference evidence="9" key="1">
    <citation type="journal article" date="2015" name="Proc. Natl. Acad. Sci. U.S.A.">
        <title>Networks of energetic and metabolic interactions define dynamics in microbial communities.</title>
        <authorList>
            <person name="Embree M."/>
            <person name="Liu J.K."/>
            <person name="Al-Bassam M.M."/>
            <person name="Zengler K."/>
        </authorList>
    </citation>
    <scope>NUCLEOTIDE SEQUENCE</scope>
</reference>
<evidence type="ECO:0000256" key="2">
    <source>
        <dbReference type="ARBA" id="ARBA00022598"/>
    </source>
</evidence>
<evidence type="ECO:0000256" key="1">
    <source>
        <dbReference type="ARBA" id="ARBA00013160"/>
    </source>
</evidence>
<accession>A0A0W8FH92</accession>
<keyword evidence="4" id="KW-0067">ATP-binding</keyword>
<gene>
    <name evidence="9" type="ORF">ASZ90_010246</name>
</gene>
<organism evidence="9">
    <name type="scientific">hydrocarbon metagenome</name>
    <dbReference type="NCBI Taxonomy" id="938273"/>
    <lineage>
        <taxon>unclassified sequences</taxon>
        <taxon>metagenomes</taxon>
        <taxon>ecological metagenomes</taxon>
    </lineage>
</organism>
<protein>
    <recommendedName>
        <fullName evidence="1">tyrosine--tRNA ligase</fullName>
        <ecNumber evidence="1">6.1.1.1</ecNumber>
    </recommendedName>
    <alternativeName>
        <fullName evidence="7">Tyrosyl-tRNA synthetase</fullName>
    </alternativeName>
</protein>
<dbReference type="EMBL" id="LNQE01001234">
    <property type="protein sequence ID" value="KUG20018.1"/>
    <property type="molecule type" value="Genomic_DNA"/>
</dbReference>
<dbReference type="GO" id="GO:0005524">
    <property type="term" value="F:ATP binding"/>
    <property type="evidence" value="ECO:0007669"/>
    <property type="project" value="UniProtKB-KW"/>
</dbReference>
<sequence length="303" mass="34055">MEVITDEELRALLDRPTKRVYAGYEPSGEIHLGHLVTINKLIDLRDAGFEVIVLIADLHAFLNRKGTMDEIRDLAEYNRRCFEAVGLKNVKFILGSDVQLDAGYELAILQLSQRITLNRATRSMDEVGRQMEHPTVSQMIYPIMQMVDIATLQVDAAVGGIDQRKIHMLAREHLPSIGYTPPVCIHTPILDGLDGKKMSSSSGNYISIADSEEEINARVRKAYCPPGVENNPVLQIMKHHIFPRAGEAAILRAQKYGGDRTFTSYEELERAYAAGEIHPLDLKKATARHLIEILADVRAYMHR</sequence>
<evidence type="ECO:0000256" key="4">
    <source>
        <dbReference type="ARBA" id="ARBA00022840"/>
    </source>
</evidence>
<dbReference type="GO" id="GO:0006437">
    <property type="term" value="P:tyrosyl-tRNA aminoacylation"/>
    <property type="evidence" value="ECO:0007669"/>
    <property type="project" value="InterPro"/>
</dbReference>
<evidence type="ECO:0000313" key="9">
    <source>
        <dbReference type="EMBL" id="KUG20018.1"/>
    </source>
</evidence>
<name>A0A0W8FH92_9ZZZZ</name>
<keyword evidence="3" id="KW-0547">Nucleotide-binding</keyword>
<evidence type="ECO:0000256" key="5">
    <source>
        <dbReference type="ARBA" id="ARBA00022917"/>
    </source>
</evidence>
<dbReference type="GO" id="GO:0005737">
    <property type="term" value="C:cytoplasm"/>
    <property type="evidence" value="ECO:0007669"/>
    <property type="project" value="TreeGrafter"/>
</dbReference>
<dbReference type="InterPro" id="IPR002305">
    <property type="entry name" value="aa-tRNA-synth_Ic"/>
</dbReference>
<dbReference type="PANTHER" id="PTHR46264:SF4">
    <property type="entry name" value="TYROSINE--TRNA LIGASE, CYTOPLASMIC"/>
    <property type="match status" value="1"/>
</dbReference>
<dbReference type="InterPro" id="IPR023617">
    <property type="entry name" value="Tyr-tRNA-ligase_arc/euk-type"/>
</dbReference>
<keyword evidence="6 9" id="KW-0030">Aminoacyl-tRNA synthetase</keyword>
<dbReference type="PROSITE" id="PS00178">
    <property type="entry name" value="AA_TRNA_LIGASE_I"/>
    <property type="match status" value="1"/>
</dbReference>
<dbReference type="CDD" id="cd00805">
    <property type="entry name" value="TyrRS_core"/>
    <property type="match status" value="1"/>
</dbReference>
<dbReference type="NCBIfam" id="NF006330">
    <property type="entry name" value="PRK08560.1"/>
    <property type="match status" value="1"/>
</dbReference>
<dbReference type="InterPro" id="IPR002307">
    <property type="entry name" value="Tyr-tRNA-ligase"/>
</dbReference>
<evidence type="ECO:0000256" key="8">
    <source>
        <dbReference type="ARBA" id="ARBA00048248"/>
    </source>
</evidence>
<dbReference type="Gene3D" id="1.10.240.10">
    <property type="entry name" value="Tyrosyl-Transfer RNA Synthetase"/>
    <property type="match status" value="1"/>
</dbReference>
<dbReference type="Gene3D" id="3.40.50.620">
    <property type="entry name" value="HUPs"/>
    <property type="match status" value="1"/>
</dbReference>
<proteinExistence type="predicted"/>
<dbReference type="AlphaFoldDB" id="A0A0W8FH92"/>
<keyword evidence="2 9" id="KW-0436">Ligase</keyword>
<keyword evidence="5" id="KW-0648">Protein biosynthesis</keyword>
<dbReference type="PANTHER" id="PTHR46264">
    <property type="entry name" value="TYROSINE-TRNA LIGASE"/>
    <property type="match status" value="1"/>
</dbReference>
<dbReference type="PRINTS" id="PR01040">
    <property type="entry name" value="TRNASYNTHTYR"/>
</dbReference>
<dbReference type="GO" id="GO:0004831">
    <property type="term" value="F:tyrosine-tRNA ligase activity"/>
    <property type="evidence" value="ECO:0007669"/>
    <property type="project" value="UniProtKB-EC"/>
</dbReference>